<dbReference type="AlphaFoldDB" id="A0A2N3Y186"/>
<evidence type="ECO:0000313" key="2">
    <source>
        <dbReference type="Proteomes" id="UP000233786"/>
    </source>
</evidence>
<accession>A0A2N3Y186</accession>
<protein>
    <submittedName>
        <fullName evidence="1">Uncharacterized protein</fullName>
    </submittedName>
</protein>
<sequence length="33" mass="3772">MWEEERLGVRLVLRLSLWLLSPSYPGSGGGTRR</sequence>
<proteinExistence type="predicted"/>
<name>A0A2N3Y186_SACSN</name>
<keyword evidence="2" id="KW-1185">Reference proteome</keyword>
<comment type="caution">
    <text evidence="1">The sequence shown here is derived from an EMBL/GenBank/DDBJ whole genome shotgun (WGS) entry which is preliminary data.</text>
</comment>
<reference evidence="1" key="1">
    <citation type="submission" date="2017-12" db="EMBL/GenBank/DDBJ databases">
        <title>Sequencing the genomes of 1000 Actinobacteria strains.</title>
        <authorList>
            <person name="Klenk H.-P."/>
        </authorList>
    </citation>
    <scope>NUCLEOTIDE SEQUENCE [LARGE SCALE GENOMIC DNA]</scope>
    <source>
        <strain evidence="1">DSM 44228</strain>
    </source>
</reference>
<dbReference type="Proteomes" id="UP000233786">
    <property type="component" value="Unassembled WGS sequence"/>
</dbReference>
<evidence type="ECO:0000313" key="1">
    <source>
        <dbReference type="EMBL" id="PKW16675.1"/>
    </source>
</evidence>
<gene>
    <name evidence="1" type="ORF">A8926_4532</name>
</gene>
<organism evidence="1 2">
    <name type="scientific">Saccharopolyspora spinosa</name>
    <dbReference type="NCBI Taxonomy" id="60894"/>
    <lineage>
        <taxon>Bacteria</taxon>
        <taxon>Bacillati</taxon>
        <taxon>Actinomycetota</taxon>
        <taxon>Actinomycetes</taxon>
        <taxon>Pseudonocardiales</taxon>
        <taxon>Pseudonocardiaceae</taxon>
        <taxon>Saccharopolyspora</taxon>
    </lineage>
</organism>
<dbReference type="EMBL" id="PJNB01000001">
    <property type="protein sequence ID" value="PKW16675.1"/>
    <property type="molecule type" value="Genomic_DNA"/>
</dbReference>